<dbReference type="Pfam" id="PF00106">
    <property type="entry name" value="adh_short"/>
    <property type="match status" value="1"/>
</dbReference>
<dbReference type="AlphaFoldDB" id="A0A5S9MZG8"/>
<dbReference type="InterPro" id="IPR036291">
    <property type="entry name" value="NAD(P)-bd_dom_sf"/>
</dbReference>
<evidence type="ECO:0000313" key="5">
    <source>
        <dbReference type="Proteomes" id="UP000441399"/>
    </source>
</evidence>
<name>A0A5S9MZG8_9GAMM</name>
<keyword evidence="5" id="KW-1185">Reference proteome</keyword>
<dbReference type="Proteomes" id="UP000441399">
    <property type="component" value="Unassembled WGS sequence"/>
</dbReference>
<dbReference type="InterPro" id="IPR002347">
    <property type="entry name" value="SDR_fam"/>
</dbReference>
<proteinExistence type="inferred from homology"/>
<evidence type="ECO:0000256" key="2">
    <source>
        <dbReference type="ARBA" id="ARBA00023002"/>
    </source>
</evidence>
<evidence type="ECO:0000256" key="3">
    <source>
        <dbReference type="RuleBase" id="RU000363"/>
    </source>
</evidence>
<dbReference type="EMBL" id="CACSIO010000001">
    <property type="protein sequence ID" value="CAA0080944.1"/>
    <property type="molecule type" value="Genomic_DNA"/>
</dbReference>
<keyword evidence="2 4" id="KW-0560">Oxidoreductase</keyword>
<sequence>MLRAFRKTLLRPPFAPTVDLAGRHFIVTGASKGSLGFATAKCLLEWGATVTVTRRSQSQAVVDLLCESMPPEARERALAHDLDIGDITSTNAFADWYLQTGMPLDVLINNAGIHLDLMSKWTAPQLSADGFEIQWRTNYLGTVHLTHRLLPRLLASAKRDGNARVVNVVSMLHDKGINADFFEQTRPYNSWNAYGQSKLGLVHHTHQLQALYSDLGLQAYCLHPGAVFTNVAGKGLSGNPAVERIRNAFAPIEAFFLKTPEEGAQTQILCATADGLSGGSYYRNCRIAKASADATDVPTANRLWSDTLGWLDDVCAVD</sequence>
<organism evidence="4 5">
    <name type="scientific">BD1-7 clade bacterium</name>
    <dbReference type="NCBI Taxonomy" id="2029982"/>
    <lineage>
        <taxon>Bacteria</taxon>
        <taxon>Pseudomonadati</taxon>
        <taxon>Pseudomonadota</taxon>
        <taxon>Gammaproteobacteria</taxon>
        <taxon>Cellvibrionales</taxon>
        <taxon>Spongiibacteraceae</taxon>
        <taxon>BD1-7 clade</taxon>
    </lineage>
</organism>
<evidence type="ECO:0000313" key="4">
    <source>
        <dbReference type="EMBL" id="CAA0080944.1"/>
    </source>
</evidence>
<dbReference type="SUPFAM" id="SSF51735">
    <property type="entry name" value="NAD(P)-binding Rossmann-fold domains"/>
    <property type="match status" value="1"/>
</dbReference>
<accession>A0A5S9MZG8</accession>
<dbReference type="PANTHER" id="PTHR24320">
    <property type="entry name" value="RETINOL DEHYDROGENASE"/>
    <property type="match status" value="1"/>
</dbReference>
<dbReference type="EC" id="1.1.1.100" evidence="4"/>
<dbReference type="GO" id="GO:0004316">
    <property type="term" value="F:3-oxoacyl-[acyl-carrier-protein] reductase (NADPH) activity"/>
    <property type="evidence" value="ECO:0007669"/>
    <property type="project" value="UniProtKB-EC"/>
</dbReference>
<comment type="similarity">
    <text evidence="1 3">Belongs to the short-chain dehydrogenases/reductases (SDR) family.</text>
</comment>
<evidence type="ECO:0000256" key="1">
    <source>
        <dbReference type="ARBA" id="ARBA00006484"/>
    </source>
</evidence>
<dbReference type="OrthoDB" id="109589at2"/>
<dbReference type="PANTHER" id="PTHR24320:SF148">
    <property type="entry name" value="NAD(P)-BINDING ROSSMANN-FOLD SUPERFAMILY PROTEIN"/>
    <property type="match status" value="1"/>
</dbReference>
<dbReference type="PRINTS" id="PR00081">
    <property type="entry name" value="GDHRDH"/>
</dbReference>
<protein>
    <submittedName>
        <fullName evidence="4">Rhamnolipids biosynthesis 3-oxoacyl-[acyl-carrier-protein] reductase</fullName>
        <ecNumber evidence="4">1.1.1.100</ecNumber>
    </submittedName>
</protein>
<dbReference type="Gene3D" id="3.40.50.720">
    <property type="entry name" value="NAD(P)-binding Rossmann-like Domain"/>
    <property type="match status" value="1"/>
</dbReference>
<reference evidence="4 5" key="1">
    <citation type="submission" date="2019-11" db="EMBL/GenBank/DDBJ databases">
        <authorList>
            <person name="Holert J."/>
        </authorList>
    </citation>
    <scope>NUCLEOTIDE SEQUENCE [LARGE SCALE GENOMIC DNA]</scope>
    <source>
        <strain evidence="4">SB11_3</strain>
    </source>
</reference>
<gene>
    <name evidence="4" type="primary">rhlG_1</name>
    <name evidence="4" type="ORF">OPDIPICF_00254</name>
</gene>
<dbReference type="PRINTS" id="PR00080">
    <property type="entry name" value="SDRFAMILY"/>
</dbReference>